<reference evidence="2" key="1">
    <citation type="journal article" date="2017" name="Nature">
        <title>The sunflower genome provides insights into oil metabolism, flowering and Asterid evolution.</title>
        <authorList>
            <person name="Badouin H."/>
            <person name="Gouzy J."/>
            <person name="Grassa C.J."/>
            <person name="Murat F."/>
            <person name="Staton S.E."/>
            <person name="Cottret L."/>
            <person name="Lelandais-Briere C."/>
            <person name="Owens G.L."/>
            <person name="Carrere S."/>
            <person name="Mayjonade B."/>
            <person name="Legrand L."/>
            <person name="Gill N."/>
            <person name="Kane N.C."/>
            <person name="Bowers J.E."/>
            <person name="Hubner S."/>
            <person name="Bellec A."/>
            <person name="Berard A."/>
            <person name="Berges H."/>
            <person name="Blanchet N."/>
            <person name="Boniface M.C."/>
            <person name="Brunel D."/>
            <person name="Catrice O."/>
            <person name="Chaidir N."/>
            <person name="Claudel C."/>
            <person name="Donnadieu C."/>
            <person name="Faraut T."/>
            <person name="Fievet G."/>
            <person name="Helmstetter N."/>
            <person name="King M."/>
            <person name="Knapp S.J."/>
            <person name="Lai Z."/>
            <person name="Le Paslier M.C."/>
            <person name="Lippi Y."/>
            <person name="Lorenzon L."/>
            <person name="Mandel J.R."/>
            <person name="Marage G."/>
            <person name="Marchand G."/>
            <person name="Marquand E."/>
            <person name="Bret-Mestries E."/>
            <person name="Morien E."/>
            <person name="Nambeesan S."/>
            <person name="Nguyen T."/>
            <person name="Pegot-Espagnet P."/>
            <person name="Pouilly N."/>
            <person name="Raftis F."/>
            <person name="Sallet E."/>
            <person name="Schiex T."/>
            <person name="Thomas J."/>
            <person name="Vandecasteele C."/>
            <person name="Vares D."/>
            <person name="Vear F."/>
            <person name="Vautrin S."/>
            <person name="Crespi M."/>
            <person name="Mangin B."/>
            <person name="Burke J.M."/>
            <person name="Salse J."/>
            <person name="Munos S."/>
            <person name="Vincourt P."/>
            <person name="Rieseberg L.H."/>
            <person name="Langlade N.B."/>
        </authorList>
    </citation>
    <scope>NUCLEOTIDE SEQUENCE</scope>
    <source>
        <tissue evidence="2">Leaves</tissue>
    </source>
</reference>
<evidence type="ECO:0000313" key="2">
    <source>
        <dbReference type="EMBL" id="KAF5805264.1"/>
    </source>
</evidence>
<protein>
    <submittedName>
        <fullName evidence="2">Uncharacterized protein</fullName>
    </submittedName>
</protein>
<keyword evidence="3" id="KW-1185">Reference proteome</keyword>
<accession>A0A9K3NM16</accession>
<feature type="region of interest" description="Disordered" evidence="1">
    <location>
        <begin position="1"/>
        <end position="22"/>
    </location>
</feature>
<name>A0A9K3NM16_HELAN</name>
<comment type="caution">
    <text evidence="2">The sequence shown here is derived from an EMBL/GenBank/DDBJ whole genome shotgun (WGS) entry which is preliminary data.</text>
</comment>
<dbReference type="AlphaFoldDB" id="A0A9K3NM16"/>
<dbReference type="Gramene" id="mRNA:HanXRQr2_Chr05g0207191">
    <property type="protein sequence ID" value="CDS:HanXRQr2_Chr05g0207191.1"/>
    <property type="gene ID" value="HanXRQr2_Chr05g0207191"/>
</dbReference>
<gene>
    <name evidence="2" type="ORF">HanXRQr2_Chr05g0207191</name>
</gene>
<evidence type="ECO:0000256" key="1">
    <source>
        <dbReference type="SAM" id="MobiDB-lite"/>
    </source>
</evidence>
<evidence type="ECO:0000313" key="3">
    <source>
        <dbReference type="Proteomes" id="UP000215914"/>
    </source>
</evidence>
<dbReference type="Proteomes" id="UP000215914">
    <property type="component" value="Unassembled WGS sequence"/>
</dbReference>
<sequence length="61" mass="6923">MFPCKLRQTSTSPPPETPSKLTGETEIFTDLKQKRGSHRGLTGVSEIEPRSTAVNRHHHRR</sequence>
<reference evidence="2" key="2">
    <citation type="submission" date="2020-06" db="EMBL/GenBank/DDBJ databases">
        <title>Helianthus annuus Genome sequencing and assembly Release 2.</title>
        <authorList>
            <person name="Gouzy J."/>
            <person name="Langlade N."/>
            <person name="Munos S."/>
        </authorList>
    </citation>
    <scope>NUCLEOTIDE SEQUENCE</scope>
    <source>
        <tissue evidence="2">Leaves</tissue>
    </source>
</reference>
<proteinExistence type="predicted"/>
<feature type="region of interest" description="Disordered" evidence="1">
    <location>
        <begin position="34"/>
        <end position="61"/>
    </location>
</feature>
<dbReference type="EMBL" id="MNCJ02000320">
    <property type="protein sequence ID" value="KAF5805264.1"/>
    <property type="molecule type" value="Genomic_DNA"/>
</dbReference>
<organism evidence="2 3">
    <name type="scientific">Helianthus annuus</name>
    <name type="common">Common sunflower</name>
    <dbReference type="NCBI Taxonomy" id="4232"/>
    <lineage>
        <taxon>Eukaryota</taxon>
        <taxon>Viridiplantae</taxon>
        <taxon>Streptophyta</taxon>
        <taxon>Embryophyta</taxon>
        <taxon>Tracheophyta</taxon>
        <taxon>Spermatophyta</taxon>
        <taxon>Magnoliopsida</taxon>
        <taxon>eudicotyledons</taxon>
        <taxon>Gunneridae</taxon>
        <taxon>Pentapetalae</taxon>
        <taxon>asterids</taxon>
        <taxon>campanulids</taxon>
        <taxon>Asterales</taxon>
        <taxon>Asteraceae</taxon>
        <taxon>Asteroideae</taxon>
        <taxon>Heliantheae alliance</taxon>
        <taxon>Heliantheae</taxon>
        <taxon>Helianthus</taxon>
    </lineage>
</organism>